<evidence type="ECO:0000313" key="3">
    <source>
        <dbReference type="EMBL" id="KNC50699.1"/>
    </source>
</evidence>
<feature type="chain" id="PRO_5005537507" evidence="2">
    <location>
        <begin position="22"/>
        <end position="601"/>
    </location>
</feature>
<dbReference type="RefSeq" id="XP_013762576.1">
    <property type="nucleotide sequence ID" value="XM_013907122.1"/>
</dbReference>
<evidence type="ECO:0000256" key="2">
    <source>
        <dbReference type="SAM" id="SignalP"/>
    </source>
</evidence>
<organism evidence="3 4">
    <name type="scientific">Thecamonas trahens ATCC 50062</name>
    <dbReference type="NCBI Taxonomy" id="461836"/>
    <lineage>
        <taxon>Eukaryota</taxon>
        <taxon>Apusozoa</taxon>
        <taxon>Apusomonadida</taxon>
        <taxon>Apusomonadidae</taxon>
        <taxon>Thecamonas</taxon>
    </lineage>
</organism>
<keyword evidence="1" id="KW-0812">Transmembrane</keyword>
<sequence>MTRVVVAIGVLVLGMIACCSGQYILAGPNEGAVQTPAVPAAPSGGPASFVDWLYRTTWLDTDTSAMPSVSVPGLAGVGGSVSLYSPSSASCTGGCDILLRSDVSVVELTEVQLGRPGVANDQPTTFWISNTDMRSTAQLKAVGSANVGLVFNSDRNVRFLAGMSVQMDSNSDRFSVVASGGLGSGALSANAVVLVNQGTLDLAATNAEINFPLVLALGSGTAVNVVMNPGGRFTFGGLDGRAGTVTTVTIDTEQTFDLGSYTCLDGAVHVLNVKGDTAPLVAPKINFGCTLRQASEAGNVQLAVDGSGLGGLLFGELSLECASGTCITALIHELQTQKGSVIKFGNTNDNQLVMPPVDALGSPMKLNSDVVWPVGVVGTIAGGPLGLTDRGRVVVNAPTTAVINSNVVLTAGQILIVYTNKTQFDTPWLSFGPASTIQLAAPVVLDITAIQDEVQYGDKLVLFTHAQGALVGGSIASVVIKGWDLGREGDESSMQYKETSVEFTFVEVDYGPSCNGSECQPPVDNPLNDTTDAVVAPVIVQKSSGMSAGVIAGIIIAVILFILIIAGIIAAFVLLRKRNRLRDNVGKDGEEMPDMGEDDRF</sequence>
<accession>A0A0L0DEH2</accession>
<name>A0A0L0DEH2_THETB</name>
<keyword evidence="2" id="KW-0732">Signal</keyword>
<dbReference type="PROSITE" id="PS51257">
    <property type="entry name" value="PROKAR_LIPOPROTEIN"/>
    <property type="match status" value="1"/>
</dbReference>
<reference evidence="3 4" key="1">
    <citation type="submission" date="2010-05" db="EMBL/GenBank/DDBJ databases">
        <title>The Genome Sequence of Thecamonas trahens ATCC 50062.</title>
        <authorList>
            <consortium name="The Broad Institute Genome Sequencing Platform"/>
            <person name="Russ C."/>
            <person name="Cuomo C."/>
            <person name="Shea T."/>
            <person name="Young S.K."/>
            <person name="Zeng Q."/>
            <person name="Koehrsen M."/>
            <person name="Haas B."/>
            <person name="Borodovsky M."/>
            <person name="Guigo R."/>
            <person name="Alvarado L."/>
            <person name="Berlin A."/>
            <person name="Bochicchio J."/>
            <person name="Borenstein D."/>
            <person name="Chapman S."/>
            <person name="Chen Z."/>
            <person name="Freedman E."/>
            <person name="Gellesch M."/>
            <person name="Goldberg J."/>
            <person name="Griggs A."/>
            <person name="Gujja S."/>
            <person name="Heilman E."/>
            <person name="Heiman D."/>
            <person name="Hepburn T."/>
            <person name="Howarth C."/>
            <person name="Jen D."/>
            <person name="Larson L."/>
            <person name="Mehta T."/>
            <person name="Park D."/>
            <person name="Pearson M."/>
            <person name="Roberts A."/>
            <person name="Saif S."/>
            <person name="Shenoy N."/>
            <person name="Sisk P."/>
            <person name="Stolte C."/>
            <person name="Sykes S."/>
            <person name="Thomson T."/>
            <person name="Walk T."/>
            <person name="White J."/>
            <person name="Yandava C."/>
            <person name="Burger G."/>
            <person name="Gray M.W."/>
            <person name="Holland P.W.H."/>
            <person name="King N."/>
            <person name="Lang F.B.F."/>
            <person name="Roger A.J."/>
            <person name="Ruiz-Trillo I."/>
            <person name="Lander E."/>
            <person name="Nusbaum C."/>
        </authorList>
    </citation>
    <scope>NUCLEOTIDE SEQUENCE [LARGE SCALE GENOMIC DNA]</scope>
    <source>
        <strain evidence="3 4">ATCC 50062</strain>
    </source>
</reference>
<evidence type="ECO:0000256" key="1">
    <source>
        <dbReference type="SAM" id="Phobius"/>
    </source>
</evidence>
<gene>
    <name evidence="3" type="ORF">AMSG_00858</name>
</gene>
<dbReference type="Proteomes" id="UP000054408">
    <property type="component" value="Unassembled WGS sequence"/>
</dbReference>
<keyword evidence="4" id="KW-1185">Reference proteome</keyword>
<keyword evidence="1" id="KW-0472">Membrane</keyword>
<dbReference type="AlphaFoldDB" id="A0A0L0DEH2"/>
<proteinExistence type="predicted"/>
<feature type="signal peptide" evidence="2">
    <location>
        <begin position="1"/>
        <end position="21"/>
    </location>
</feature>
<protein>
    <submittedName>
        <fullName evidence="3">Uncharacterized protein</fullName>
    </submittedName>
</protein>
<feature type="transmembrane region" description="Helical" evidence="1">
    <location>
        <begin position="550"/>
        <end position="575"/>
    </location>
</feature>
<dbReference type="GeneID" id="25560637"/>
<dbReference type="EMBL" id="GL349435">
    <property type="protein sequence ID" value="KNC50699.1"/>
    <property type="molecule type" value="Genomic_DNA"/>
</dbReference>
<evidence type="ECO:0000313" key="4">
    <source>
        <dbReference type="Proteomes" id="UP000054408"/>
    </source>
</evidence>
<keyword evidence="1" id="KW-1133">Transmembrane helix</keyword>